<keyword evidence="2 8" id="KW-1277">Toxin-antitoxin system</keyword>
<dbReference type="InterPro" id="IPR050556">
    <property type="entry name" value="Type_II_TA_system_RNase"/>
</dbReference>
<evidence type="ECO:0000259" key="9">
    <source>
        <dbReference type="Pfam" id="PF01850"/>
    </source>
</evidence>
<comment type="similarity">
    <text evidence="7 8">Belongs to the PINc/VapC protein family.</text>
</comment>
<dbReference type="InterPro" id="IPR002716">
    <property type="entry name" value="PIN_dom"/>
</dbReference>
<keyword evidence="3 8" id="KW-0540">Nuclease</keyword>
<dbReference type="InterPro" id="IPR022907">
    <property type="entry name" value="VapC_family"/>
</dbReference>
<protein>
    <recommendedName>
        <fullName evidence="8">Ribonuclease VapC</fullName>
        <shortName evidence="8">RNase VapC</shortName>
        <ecNumber evidence="8">3.1.-.-</ecNumber>
    </recommendedName>
    <alternativeName>
        <fullName evidence="8">Toxin VapC</fullName>
    </alternativeName>
</protein>
<dbReference type="PANTHER" id="PTHR33653">
    <property type="entry name" value="RIBONUCLEASE VAPC2"/>
    <property type="match status" value="1"/>
</dbReference>
<comment type="cofactor">
    <cofactor evidence="1 8">
        <name>Mg(2+)</name>
        <dbReference type="ChEBI" id="CHEBI:18420"/>
    </cofactor>
</comment>
<feature type="domain" description="PIN" evidence="9">
    <location>
        <begin position="4"/>
        <end position="121"/>
    </location>
</feature>
<dbReference type="RefSeq" id="WP_256614820.1">
    <property type="nucleotide sequence ID" value="NZ_JANIBK010000031.1"/>
</dbReference>
<keyword evidence="11" id="KW-1185">Reference proteome</keyword>
<dbReference type="HAMAP" id="MF_00265">
    <property type="entry name" value="VapC_Nob1"/>
    <property type="match status" value="1"/>
</dbReference>
<dbReference type="Pfam" id="PF01850">
    <property type="entry name" value="PIN"/>
    <property type="match status" value="1"/>
</dbReference>
<evidence type="ECO:0000256" key="3">
    <source>
        <dbReference type="ARBA" id="ARBA00022722"/>
    </source>
</evidence>
<dbReference type="Gene3D" id="3.40.50.1010">
    <property type="entry name" value="5'-nuclease"/>
    <property type="match status" value="1"/>
</dbReference>
<dbReference type="SUPFAM" id="SSF88723">
    <property type="entry name" value="PIN domain-like"/>
    <property type="match status" value="1"/>
</dbReference>
<keyword evidence="4 8" id="KW-0479">Metal-binding</keyword>
<evidence type="ECO:0000256" key="6">
    <source>
        <dbReference type="ARBA" id="ARBA00022842"/>
    </source>
</evidence>
<evidence type="ECO:0000313" key="10">
    <source>
        <dbReference type="EMBL" id="MCQ8128433.1"/>
    </source>
</evidence>
<dbReference type="InterPro" id="IPR029060">
    <property type="entry name" value="PIN-like_dom_sf"/>
</dbReference>
<feature type="binding site" evidence="8">
    <location>
        <position position="7"/>
    </location>
    <ligand>
        <name>Mg(2+)</name>
        <dbReference type="ChEBI" id="CHEBI:18420"/>
    </ligand>
</feature>
<keyword evidence="6 8" id="KW-0460">Magnesium</keyword>
<evidence type="ECO:0000313" key="11">
    <source>
        <dbReference type="Proteomes" id="UP001524586"/>
    </source>
</evidence>
<name>A0ABT1U4F0_9GAMM</name>
<reference evidence="10 11" key="1">
    <citation type="submission" date="2022-07" db="EMBL/GenBank/DDBJ databases">
        <title>Methylomonas rivi sp. nov., Methylomonas rosea sp. nov., Methylomonas aureus sp. nov. and Methylomonas subterranea sp. nov., four novel methanotrophs isolated from a freshwater creek and the deep terrestrial subsurface.</title>
        <authorList>
            <person name="Abin C."/>
            <person name="Sankaranarayanan K."/>
            <person name="Garner C."/>
            <person name="Sindelar R."/>
            <person name="Kotary K."/>
            <person name="Garner R."/>
            <person name="Barclay S."/>
            <person name="Lawson P."/>
            <person name="Krumholz L."/>
        </authorList>
    </citation>
    <scope>NUCLEOTIDE SEQUENCE [LARGE SCALE GENOMIC DNA]</scope>
    <source>
        <strain evidence="10 11">WSC-6</strain>
    </source>
</reference>
<dbReference type="Proteomes" id="UP001524586">
    <property type="component" value="Unassembled WGS sequence"/>
</dbReference>
<sequence>MKRVMIDTCAWIDFFKSKNGRLGDQVAALIETNQAAITGVVIAELLQGVKQEKESQRLRLLFRSIHYLPTEDSDWFTAGILAQQLRAKGLTLPLTDVLIAVIAQRHAITVLTLDKHFQHLPVEHFCDG</sequence>
<keyword evidence="5 8" id="KW-0378">Hydrolase</keyword>
<evidence type="ECO:0000256" key="5">
    <source>
        <dbReference type="ARBA" id="ARBA00022801"/>
    </source>
</evidence>
<proteinExistence type="inferred from homology"/>
<dbReference type="EMBL" id="JANIBK010000031">
    <property type="protein sequence ID" value="MCQ8128433.1"/>
    <property type="molecule type" value="Genomic_DNA"/>
</dbReference>
<keyword evidence="8" id="KW-0800">Toxin</keyword>
<dbReference type="EC" id="3.1.-.-" evidence="8"/>
<organism evidence="10 11">
    <name type="scientific">Methylomonas rivi</name>
    <dbReference type="NCBI Taxonomy" id="2952226"/>
    <lineage>
        <taxon>Bacteria</taxon>
        <taxon>Pseudomonadati</taxon>
        <taxon>Pseudomonadota</taxon>
        <taxon>Gammaproteobacteria</taxon>
        <taxon>Methylococcales</taxon>
        <taxon>Methylococcaceae</taxon>
        <taxon>Methylomonas</taxon>
    </lineage>
</organism>
<comment type="function">
    <text evidence="8">Toxic component of a toxin-antitoxin (TA) system. An RNase.</text>
</comment>
<evidence type="ECO:0000256" key="4">
    <source>
        <dbReference type="ARBA" id="ARBA00022723"/>
    </source>
</evidence>
<evidence type="ECO:0000256" key="8">
    <source>
        <dbReference type="HAMAP-Rule" id="MF_00265"/>
    </source>
</evidence>
<feature type="binding site" evidence="8">
    <location>
        <position position="96"/>
    </location>
    <ligand>
        <name>Mg(2+)</name>
        <dbReference type="ChEBI" id="CHEBI:18420"/>
    </ligand>
</feature>
<evidence type="ECO:0000256" key="7">
    <source>
        <dbReference type="ARBA" id="ARBA00038093"/>
    </source>
</evidence>
<gene>
    <name evidence="8" type="primary">vapC</name>
    <name evidence="10" type="ORF">NP596_08175</name>
</gene>
<dbReference type="PANTHER" id="PTHR33653:SF1">
    <property type="entry name" value="RIBONUCLEASE VAPC2"/>
    <property type="match status" value="1"/>
</dbReference>
<comment type="caution">
    <text evidence="10">The sequence shown here is derived from an EMBL/GenBank/DDBJ whole genome shotgun (WGS) entry which is preliminary data.</text>
</comment>
<evidence type="ECO:0000256" key="1">
    <source>
        <dbReference type="ARBA" id="ARBA00001946"/>
    </source>
</evidence>
<evidence type="ECO:0000256" key="2">
    <source>
        <dbReference type="ARBA" id="ARBA00022649"/>
    </source>
</evidence>
<accession>A0ABT1U4F0</accession>